<proteinExistence type="predicted"/>
<name>A0ABS7ZX31_9GAMM</name>
<dbReference type="EMBL" id="JAEDAH010000096">
    <property type="protein sequence ID" value="MCA6064966.1"/>
    <property type="molecule type" value="Genomic_DNA"/>
</dbReference>
<dbReference type="InterPro" id="IPR035986">
    <property type="entry name" value="PKD_dom_sf"/>
</dbReference>
<dbReference type="PROSITE" id="PS51257">
    <property type="entry name" value="PROKAR_LIPOPROTEIN"/>
    <property type="match status" value="1"/>
</dbReference>
<evidence type="ECO:0000313" key="4">
    <source>
        <dbReference type="Proteomes" id="UP000714380"/>
    </source>
</evidence>
<feature type="chain" id="PRO_5046745423" description="Ig-like domain-containing protein" evidence="1">
    <location>
        <begin position="22"/>
        <end position="894"/>
    </location>
</feature>
<comment type="caution">
    <text evidence="3">The sequence shown here is derived from an EMBL/GenBank/DDBJ whole genome shotgun (WGS) entry which is preliminary data.</text>
</comment>
<sequence length="894" mass="93587">MSKSRFTLATLPLALTLAACSGGGGGGGGSDDEDDGSVVSGEPAATVEVERVSLTGLAIKGLARGAKIELFALDTTSGTFQTTALASGSTDANGQYTFDFEDRTPPSGVVKVVLSYQDGAELQCDNTNSGDDATACYSPAGYVPLGDYYSMPTGFRLVSIADFDSSAVDINGARIINLTSLSSLASSLLDEDSDSSLTYAEKVLKASAQIKAILGMNADTDLTSDTPENLAEEDDVGDQEYGALNAAFIRIAKDTNVSVDTVIGNFIDAITSTGQVGQIVWKSSDTNDKNTLAVLIDAARNLDTGADFSGIQTEIDAATPGDYTDKVPPVVTLGSNQTVAPGTSVTLTASEVQGITGKTTITYNWLTNAPGASLTSTTNTQTFTAPPTEGNYRVGVKVTDSDTGLESSTAITLTVKAPAVIGSALDGDYHLVYSARRLEKQTDGSTAYLLRGEMEDGGTFKIGTGSEGTILYEAPGFSALNHLFENNISDSNSGIYSELETYTGEGFQSKIALKSDGTASVDIPKDTELDSAEGIYSVSEGFTLRLVPVAKDNSLYLGFGVDDGREYGLLNGQPDTTNLLFDDREIMNIMLARKNGLSGTDIVKNAEYVGFELEFGTGGTSNIETSVYDVRLSFDASGALSSFEPYSVEFNGQVPSSMNLLPQPGDTNAEPGDYNFIDGRFTYDDVPTIDSAGSHGSVLLATDQSALMVQSVYWNNNLSNNATNTAFDSTIDPFWRSTSLGVFVKTPGSAINLDGKTFAIGAQGFYSVLDSQSASSFGMRGEYGTATFSGSTLTLTLTGKQVALTPDSSGTLTFAKPATASTRTVTIAVEQMTTGSDGCATIVTSSLESDTPPYNGTYACTDGKTLVMRHFSTTTDGGNTRKYLGMMVGTNVAQ</sequence>
<feature type="domain" description="Ig-like" evidence="2">
    <location>
        <begin position="328"/>
        <end position="412"/>
    </location>
</feature>
<dbReference type="SUPFAM" id="SSF49299">
    <property type="entry name" value="PKD domain"/>
    <property type="match status" value="1"/>
</dbReference>
<evidence type="ECO:0000259" key="2">
    <source>
        <dbReference type="PROSITE" id="PS50835"/>
    </source>
</evidence>
<keyword evidence="4" id="KW-1185">Reference proteome</keyword>
<dbReference type="PROSITE" id="PS50835">
    <property type="entry name" value="IG_LIKE"/>
    <property type="match status" value="1"/>
</dbReference>
<protein>
    <recommendedName>
        <fullName evidence="2">Ig-like domain-containing protein</fullName>
    </recommendedName>
</protein>
<accession>A0ABS7ZX31</accession>
<dbReference type="InterPro" id="IPR013783">
    <property type="entry name" value="Ig-like_fold"/>
</dbReference>
<dbReference type="InterPro" id="IPR007110">
    <property type="entry name" value="Ig-like_dom"/>
</dbReference>
<evidence type="ECO:0000256" key="1">
    <source>
        <dbReference type="SAM" id="SignalP"/>
    </source>
</evidence>
<dbReference type="Proteomes" id="UP000714380">
    <property type="component" value="Unassembled WGS sequence"/>
</dbReference>
<keyword evidence="1" id="KW-0732">Signal</keyword>
<organism evidence="3 4">
    <name type="scientific">Thalassolituus marinus</name>
    <dbReference type="NCBI Taxonomy" id="671053"/>
    <lineage>
        <taxon>Bacteria</taxon>
        <taxon>Pseudomonadati</taxon>
        <taxon>Pseudomonadota</taxon>
        <taxon>Gammaproteobacteria</taxon>
        <taxon>Oceanospirillales</taxon>
        <taxon>Oceanospirillaceae</taxon>
        <taxon>Thalassolituus</taxon>
    </lineage>
</organism>
<reference evidence="3 4" key="1">
    <citation type="submission" date="2020-12" db="EMBL/GenBank/DDBJ databases">
        <title>Novel Thalassolituus-related marine hydrocarbonoclastic bacteria mediated algae-derived hydrocarbons mineralization in twilight zone of the northern South China Sea.</title>
        <authorList>
            <person name="Dong C."/>
        </authorList>
    </citation>
    <scope>NUCLEOTIDE SEQUENCE [LARGE SCALE GENOMIC DNA]</scope>
    <source>
        <strain evidence="3 4">IMCC1826</strain>
    </source>
</reference>
<dbReference type="RefSeq" id="WP_225676448.1">
    <property type="nucleotide sequence ID" value="NZ_JAEDAH010000096.1"/>
</dbReference>
<feature type="signal peptide" evidence="1">
    <location>
        <begin position="1"/>
        <end position="21"/>
    </location>
</feature>
<dbReference type="Gene3D" id="2.60.40.10">
    <property type="entry name" value="Immunoglobulins"/>
    <property type="match status" value="1"/>
</dbReference>
<evidence type="ECO:0000313" key="3">
    <source>
        <dbReference type="EMBL" id="MCA6064966.1"/>
    </source>
</evidence>
<gene>
    <name evidence="3" type="ORF">I9W95_15265</name>
</gene>